<feature type="domain" description="HTH psq-type" evidence="2">
    <location>
        <begin position="20"/>
        <end position="55"/>
    </location>
</feature>
<dbReference type="SUPFAM" id="SSF46689">
    <property type="entry name" value="Homeodomain-like"/>
    <property type="match status" value="1"/>
</dbReference>
<dbReference type="Proteomes" id="UP001152888">
    <property type="component" value="Unassembled WGS sequence"/>
</dbReference>
<dbReference type="InterPro" id="IPR007889">
    <property type="entry name" value="HTH_Psq"/>
</dbReference>
<sequence>MDDNESGVKKKGTRTYRNYTQETLKNALGSIRRKELSLQEAADLYKIPRRILWTKLHNSFIFNS</sequence>
<dbReference type="EMBL" id="CAKOFQ010006708">
    <property type="protein sequence ID" value="CAH1963529.1"/>
    <property type="molecule type" value="Genomic_DNA"/>
</dbReference>
<reference evidence="3" key="1">
    <citation type="submission" date="2022-03" db="EMBL/GenBank/DDBJ databases">
        <authorList>
            <person name="Sayadi A."/>
        </authorList>
    </citation>
    <scope>NUCLEOTIDE SEQUENCE</scope>
</reference>
<evidence type="ECO:0000259" key="2">
    <source>
        <dbReference type="Pfam" id="PF05225"/>
    </source>
</evidence>
<dbReference type="OrthoDB" id="412018at2759"/>
<gene>
    <name evidence="3" type="ORF">ACAOBT_LOCUS5246</name>
</gene>
<protein>
    <recommendedName>
        <fullName evidence="2">HTH psq-type domain-containing protein</fullName>
    </recommendedName>
</protein>
<name>A0A9P0JY49_ACAOB</name>
<dbReference type="GO" id="GO:0005634">
    <property type="term" value="C:nucleus"/>
    <property type="evidence" value="ECO:0007669"/>
    <property type="project" value="UniProtKB-SubCell"/>
</dbReference>
<evidence type="ECO:0000313" key="3">
    <source>
        <dbReference type="EMBL" id="CAH1963529.1"/>
    </source>
</evidence>
<evidence type="ECO:0000256" key="1">
    <source>
        <dbReference type="ARBA" id="ARBA00004123"/>
    </source>
</evidence>
<dbReference type="GO" id="GO:0003677">
    <property type="term" value="F:DNA binding"/>
    <property type="evidence" value="ECO:0007669"/>
    <property type="project" value="InterPro"/>
</dbReference>
<evidence type="ECO:0000313" key="4">
    <source>
        <dbReference type="Proteomes" id="UP001152888"/>
    </source>
</evidence>
<dbReference type="Gene3D" id="1.10.10.60">
    <property type="entry name" value="Homeodomain-like"/>
    <property type="match status" value="1"/>
</dbReference>
<proteinExistence type="predicted"/>
<dbReference type="InterPro" id="IPR009057">
    <property type="entry name" value="Homeodomain-like_sf"/>
</dbReference>
<accession>A0A9P0JY49</accession>
<dbReference type="AlphaFoldDB" id="A0A9P0JY49"/>
<comment type="subcellular location">
    <subcellularLocation>
        <location evidence="1">Nucleus</location>
    </subcellularLocation>
</comment>
<dbReference type="Pfam" id="PF05225">
    <property type="entry name" value="HTH_psq"/>
    <property type="match status" value="1"/>
</dbReference>
<keyword evidence="4" id="KW-1185">Reference proteome</keyword>
<comment type="caution">
    <text evidence="3">The sequence shown here is derived from an EMBL/GenBank/DDBJ whole genome shotgun (WGS) entry which is preliminary data.</text>
</comment>
<organism evidence="3 4">
    <name type="scientific">Acanthoscelides obtectus</name>
    <name type="common">Bean weevil</name>
    <name type="synonym">Bruchus obtectus</name>
    <dbReference type="NCBI Taxonomy" id="200917"/>
    <lineage>
        <taxon>Eukaryota</taxon>
        <taxon>Metazoa</taxon>
        <taxon>Ecdysozoa</taxon>
        <taxon>Arthropoda</taxon>
        <taxon>Hexapoda</taxon>
        <taxon>Insecta</taxon>
        <taxon>Pterygota</taxon>
        <taxon>Neoptera</taxon>
        <taxon>Endopterygota</taxon>
        <taxon>Coleoptera</taxon>
        <taxon>Polyphaga</taxon>
        <taxon>Cucujiformia</taxon>
        <taxon>Chrysomeloidea</taxon>
        <taxon>Chrysomelidae</taxon>
        <taxon>Bruchinae</taxon>
        <taxon>Bruchini</taxon>
        <taxon>Acanthoscelides</taxon>
    </lineage>
</organism>